<evidence type="ECO:0000313" key="8">
    <source>
        <dbReference type="EMBL" id="AMB19660.1"/>
    </source>
</evidence>
<dbReference type="InterPro" id="IPR029058">
    <property type="entry name" value="AB_hydrolase_fold"/>
</dbReference>
<evidence type="ECO:0000256" key="4">
    <source>
        <dbReference type="ARBA" id="ARBA00023157"/>
    </source>
</evidence>
<evidence type="ECO:0000256" key="2">
    <source>
        <dbReference type="ARBA" id="ARBA00022487"/>
    </source>
</evidence>
<reference evidence="8" key="1">
    <citation type="journal article" date="2016" name="Gene">
        <title>Identification of biotransformation enzymes in the antennae of codling moth Cydia pomonella.</title>
        <authorList>
            <person name="Huang X."/>
            <person name="Liu L."/>
            <person name="Su X."/>
            <person name="Feng J."/>
        </authorList>
    </citation>
    <scope>NUCLEOTIDE SEQUENCE</scope>
</reference>
<keyword evidence="5" id="KW-0325">Glycoprotein</keyword>
<dbReference type="InterPro" id="IPR002018">
    <property type="entry name" value="CarbesteraseB"/>
</dbReference>
<dbReference type="PANTHER" id="PTHR43142">
    <property type="entry name" value="CARBOXYLIC ESTER HYDROLASE"/>
    <property type="match status" value="1"/>
</dbReference>
<dbReference type="SUPFAM" id="SSF53474">
    <property type="entry name" value="alpha/beta-Hydrolases"/>
    <property type="match status" value="1"/>
</dbReference>
<evidence type="ECO:0000259" key="7">
    <source>
        <dbReference type="Pfam" id="PF00135"/>
    </source>
</evidence>
<keyword evidence="3 6" id="KW-0378">Hydrolase</keyword>
<dbReference type="PROSITE" id="PS00122">
    <property type="entry name" value="CARBOXYLESTERASE_B_1"/>
    <property type="match status" value="1"/>
</dbReference>
<evidence type="ECO:0000256" key="6">
    <source>
        <dbReference type="RuleBase" id="RU361235"/>
    </source>
</evidence>
<name>A0A0Y0BIG3_CYDPO</name>
<dbReference type="Pfam" id="PF00135">
    <property type="entry name" value="COesterase"/>
    <property type="match status" value="1"/>
</dbReference>
<dbReference type="EMBL" id="KU215366">
    <property type="protein sequence ID" value="AMB19660.1"/>
    <property type="molecule type" value="mRNA"/>
</dbReference>
<evidence type="ECO:0000256" key="1">
    <source>
        <dbReference type="ARBA" id="ARBA00005964"/>
    </source>
</evidence>
<dbReference type="PROSITE" id="PS00941">
    <property type="entry name" value="CARBOXYLESTERASE_B_2"/>
    <property type="match status" value="1"/>
</dbReference>
<dbReference type="PANTHER" id="PTHR43142:SF1">
    <property type="entry name" value="CARBOXYLIC ESTER HYDROLASE"/>
    <property type="match status" value="1"/>
</dbReference>
<proteinExistence type="evidence at transcript level"/>
<sequence>MVQVRVRDGVLEGEVLDNVLGGQYYSFKGIPYAAPPLGDLRFKAPQPVIPWDGVRSAIANGPICHQFDLFTGKLCTEPSSEDCLYLNVYSPDLQPKKPLPVMFWIHGGGFLSGSGNTSYYGPDFLVNQNVVLVTINYRLAVVGFLCLHTKEVPGNAGMKDQVAALRWVKNNIRNFGGDPDNVTIFGESAGAGSVTYHLVSPMSKGLFKRAIAQSGTNLSHWARAFEPRLRAEAIARSLGKNTKDDKELYEFFKSLPIEKLTNPFAPLTVEEEAGLRINITLAVADEKEFDGVERFFYGDVYERLHNGIHEGVELMMGYTTDEGIIQFAFSPKDNFFDKYNKYVQCFVPVELSLKCSAKDQLAIGQKVKKHYFGDKPVSKDNVDALIKYLSMQMIDYNAIEYAKFFVQMDKNKLFFYQFDMYSERNIWTEEFGGGSYINGKSVCHCDDLTYLFSTEKVRVDLTTKSTKLIKNMTKLWTDFAKSGDPTPDSSLGVKWPAFDPKKEQYLIIGNDLVVASHPNKEDFEFWEKLHQQYVKH</sequence>
<dbReference type="InterPro" id="IPR019826">
    <property type="entry name" value="Carboxylesterase_B_AS"/>
</dbReference>
<dbReference type="EC" id="3.1.1.-" evidence="6"/>
<dbReference type="GO" id="GO:0052689">
    <property type="term" value="F:carboxylic ester hydrolase activity"/>
    <property type="evidence" value="ECO:0007669"/>
    <property type="project" value="UniProtKB-KW"/>
</dbReference>
<keyword evidence="4" id="KW-1015">Disulfide bond</keyword>
<dbReference type="ESTHER" id="cydpo-a0a0y0big3">
    <property type="family name" value="Carb_B_Arthropoda"/>
</dbReference>
<dbReference type="InterPro" id="IPR019819">
    <property type="entry name" value="Carboxylesterase_B_CS"/>
</dbReference>
<protein>
    <recommendedName>
        <fullName evidence="6">Carboxylic ester hydrolase</fullName>
        <ecNumber evidence="6">3.1.1.-</ecNumber>
    </recommendedName>
</protein>
<evidence type="ECO:0000256" key="5">
    <source>
        <dbReference type="ARBA" id="ARBA00023180"/>
    </source>
</evidence>
<keyword evidence="2" id="KW-0719">Serine esterase</keyword>
<dbReference type="AlphaFoldDB" id="A0A0Y0BIG3"/>
<dbReference type="Gene3D" id="3.40.50.1820">
    <property type="entry name" value="alpha/beta hydrolase"/>
    <property type="match status" value="1"/>
</dbReference>
<comment type="similarity">
    <text evidence="1 6">Belongs to the type-B carboxylesterase/lipase family.</text>
</comment>
<accession>A0A0Y0BIG3</accession>
<evidence type="ECO:0000256" key="3">
    <source>
        <dbReference type="ARBA" id="ARBA00022801"/>
    </source>
</evidence>
<organism evidence="8">
    <name type="scientific">Cydia pomonella</name>
    <name type="common">Codling moth</name>
    <dbReference type="NCBI Taxonomy" id="82600"/>
    <lineage>
        <taxon>Eukaryota</taxon>
        <taxon>Metazoa</taxon>
        <taxon>Ecdysozoa</taxon>
        <taxon>Arthropoda</taxon>
        <taxon>Hexapoda</taxon>
        <taxon>Insecta</taxon>
        <taxon>Pterygota</taxon>
        <taxon>Neoptera</taxon>
        <taxon>Endopterygota</taxon>
        <taxon>Lepidoptera</taxon>
        <taxon>Glossata</taxon>
        <taxon>Ditrysia</taxon>
        <taxon>Tortricoidea</taxon>
        <taxon>Tortricidae</taxon>
        <taxon>Olethreutinae</taxon>
        <taxon>Grapholitini</taxon>
        <taxon>Cydia</taxon>
    </lineage>
</organism>
<feature type="domain" description="Carboxylesterase type B" evidence="7">
    <location>
        <begin position="3"/>
        <end position="526"/>
    </location>
</feature>